<dbReference type="InterPro" id="IPR051043">
    <property type="entry name" value="Sulfatase_Mod_Factor_Kinase"/>
</dbReference>
<sequence length="91" mass="10367">NNVSPYGCVDMGGNVFEWTSTTIGNTEPWPAKYLYPYNPDDGREDPELETRRVSRGGSYSRNWVNCRTTFRFADMPSDRHSAQGFRVVGLI</sequence>
<protein>
    <recommendedName>
        <fullName evidence="1">Sulfatase-modifying factor enzyme-like domain-containing protein</fullName>
    </recommendedName>
</protein>
<dbReference type="AlphaFoldDB" id="A0A2M7ARI1"/>
<dbReference type="Gene3D" id="3.90.1580.10">
    <property type="entry name" value="paralog of FGE (formylglycine-generating enzyme)"/>
    <property type="match status" value="1"/>
</dbReference>
<dbReference type="PANTHER" id="PTHR23150:SF19">
    <property type="entry name" value="FORMYLGLYCINE-GENERATING ENZYME"/>
    <property type="match status" value="1"/>
</dbReference>
<dbReference type="InterPro" id="IPR005532">
    <property type="entry name" value="SUMF_dom"/>
</dbReference>
<reference evidence="3" key="1">
    <citation type="submission" date="2017-09" db="EMBL/GenBank/DDBJ databases">
        <title>Depth-based differentiation of microbial function through sediment-hosted aquifers and enrichment of novel symbionts in the deep terrestrial subsurface.</title>
        <authorList>
            <person name="Probst A.J."/>
            <person name="Ladd B."/>
            <person name="Jarett J.K."/>
            <person name="Geller-Mcgrath D.E."/>
            <person name="Sieber C.M.K."/>
            <person name="Emerson J.B."/>
            <person name="Anantharaman K."/>
            <person name="Thomas B.C."/>
            <person name="Malmstrom R."/>
            <person name="Stieglmeier M."/>
            <person name="Klingl A."/>
            <person name="Woyke T."/>
            <person name="Ryan C.M."/>
            <person name="Banfield J.F."/>
        </authorList>
    </citation>
    <scope>NUCLEOTIDE SEQUENCE [LARGE SCALE GENOMIC DNA]</scope>
</reference>
<dbReference type="Proteomes" id="UP000231407">
    <property type="component" value="Unassembled WGS sequence"/>
</dbReference>
<dbReference type="PANTHER" id="PTHR23150">
    <property type="entry name" value="SULFATASE MODIFYING FACTOR 1, 2"/>
    <property type="match status" value="1"/>
</dbReference>
<dbReference type="InterPro" id="IPR016187">
    <property type="entry name" value="CTDL_fold"/>
</dbReference>
<proteinExistence type="predicted"/>
<evidence type="ECO:0000259" key="1">
    <source>
        <dbReference type="Pfam" id="PF03781"/>
    </source>
</evidence>
<feature type="domain" description="Sulfatase-modifying factor enzyme-like" evidence="1">
    <location>
        <begin position="4"/>
        <end position="88"/>
    </location>
</feature>
<name>A0A2M7ARI1_9BACT</name>
<dbReference type="InterPro" id="IPR042095">
    <property type="entry name" value="SUMF_sf"/>
</dbReference>
<evidence type="ECO:0000313" key="3">
    <source>
        <dbReference type="Proteomes" id="UP000231407"/>
    </source>
</evidence>
<gene>
    <name evidence="2" type="ORF">COS78_03355</name>
</gene>
<accession>A0A2M7ARI1</accession>
<dbReference type="SUPFAM" id="SSF56436">
    <property type="entry name" value="C-type lectin-like"/>
    <property type="match status" value="1"/>
</dbReference>
<dbReference type="EMBL" id="PEWA01000046">
    <property type="protein sequence ID" value="PIU73237.1"/>
    <property type="molecule type" value="Genomic_DNA"/>
</dbReference>
<evidence type="ECO:0000313" key="2">
    <source>
        <dbReference type="EMBL" id="PIU73237.1"/>
    </source>
</evidence>
<dbReference type="GO" id="GO:0120147">
    <property type="term" value="F:formylglycine-generating oxidase activity"/>
    <property type="evidence" value="ECO:0007669"/>
    <property type="project" value="TreeGrafter"/>
</dbReference>
<dbReference type="Pfam" id="PF03781">
    <property type="entry name" value="FGE-sulfatase"/>
    <property type="match status" value="1"/>
</dbReference>
<comment type="caution">
    <text evidence="2">The sequence shown here is derived from an EMBL/GenBank/DDBJ whole genome shotgun (WGS) entry which is preliminary data.</text>
</comment>
<feature type="non-terminal residue" evidence="2">
    <location>
        <position position="1"/>
    </location>
</feature>
<organism evidence="2 3">
    <name type="scientific">Candidatus Shapirobacteria bacterium CG06_land_8_20_14_3_00_40_12</name>
    <dbReference type="NCBI Taxonomy" id="1974881"/>
    <lineage>
        <taxon>Bacteria</taxon>
        <taxon>Candidatus Shapironibacteriota</taxon>
    </lineage>
</organism>